<dbReference type="EMBL" id="SPRC01000002">
    <property type="protein sequence ID" value="TIB82484.1"/>
    <property type="molecule type" value="Genomic_DNA"/>
</dbReference>
<evidence type="ECO:0000313" key="14">
    <source>
        <dbReference type="Proteomes" id="UP000310708"/>
    </source>
</evidence>
<evidence type="ECO:0000313" key="4">
    <source>
        <dbReference type="EMBL" id="TIC03307.1"/>
    </source>
</evidence>
<dbReference type="AlphaFoldDB" id="A0A4T0MNA9"/>
<evidence type="ECO:0000313" key="12">
    <source>
        <dbReference type="Proteomes" id="UP000309601"/>
    </source>
</evidence>
<dbReference type="EMBL" id="SPRO01000010">
    <property type="protein sequence ID" value="TIC31874.1"/>
    <property type="molecule type" value="Genomic_DNA"/>
</dbReference>
<dbReference type="GO" id="GO:0051082">
    <property type="term" value="F:unfolded protein binding"/>
    <property type="evidence" value="ECO:0007669"/>
    <property type="project" value="TreeGrafter"/>
</dbReference>
<evidence type="ECO:0000313" key="11">
    <source>
        <dbReference type="Proteomes" id="UP000307169"/>
    </source>
</evidence>
<dbReference type="PANTHER" id="PTHR13194:SF19">
    <property type="entry name" value="NAD(P)-BINDING ROSSMANN-FOLD SUPERFAMILY PROTEIN"/>
    <property type="match status" value="1"/>
</dbReference>
<evidence type="ECO:0000313" key="3">
    <source>
        <dbReference type="EMBL" id="TIB82484.1"/>
    </source>
</evidence>
<accession>A0A4T0MNA9</accession>
<evidence type="ECO:0000256" key="1">
    <source>
        <dbReference type="ARBA" id="ARBA00007884"/>
    </source>
</evidence>
<organism evidence="6 14">
    <name type="scientific">Wallemia mellicola</name>
    <dbReference type="NCBI Taxonomy" id="1708541"/>
    <lineage>
        <taxon>Eukaryota</taxon>
        <taxon>Fungi</taxon>
        <taxon>Dikarya</taxon>
        <taxon>Basidiomycota</taxon>
        <taxon>Wallemiomycotina</taxon>
        <taxon>Wallemiomycetes</taxon>
        <taxon>Wallemiales</taxon>
        <taxon>Wallemiaceae</taxon>
        <taxon>Wallemia</taxon>
    </lineage>
</organism>
<evidence type="ECO:0000313" key="6">
    <source>
        <dbReference type="EMBL" id="TIC68685.1"/>
    </source>
</evidence>
<dbReference type="EMBL" id="SPRH01000007">
    <property type="protein sequence ID" value="TIC03307.1"/>
    <property type="molecule type" value="Genomic_DNA"/>
</dbReference>
<proteinExistence type="inferred from homology"/>
<evidence type="ECO:0000313" key="5">
    <source>
        <dbReference type="EMBL" id="TIC31874.1"/>
    </source>
</evidence>
<reference evidence="9 10" key="1">
    <citation type="submission" date="2019-03" db="EMBL/GenBank/DDBJ databases">
        <title>Sequencing 25 genomes of Wallemia mellicola.</title>
        <authorList>
            <person name="Gostincar C."/>
        </authorList>
    </citation>
    <scope>NUCLEOTIDE SEQUENCE [LARGE SCALE GENOMIC DNA]</scope>
    <source>
        <strain evidence="4 11">EXF-1262</strain>
        <strain evidence="7 12">EXF-1274</strain>
        <strain evidence="8 9">EXF-1277</strain>
        <strain evidence="3 13">EXF-6152</strain>
        <strain evidence="6 14">EXF-757</strain>
        <strain evidence="5 10">EXF-8738</strain>
    </source>
</reference>
<dbReference type="Proteomes" id="UP000309601">
    <property type="component" value="Unassembled WGS sequence"/>
</dbReference>
<evidence type="ECO:0000313" key="7">
    <source>
        <dbReference type="EMBL" id="TIC70563.1"/>
    </source>
</evidence>
<dbReference type="Proteomes" id="UP000310708">
    <property type="component" value="Unassembled WGS sequence"/>
</dbReference>
<dbReference type="InterPro" id="IPR008979">
    <property type="entry name" value="Galactose-bd-like_sf"/>
</dbReference>
<dbReference type="Proteomes" id="UP000305647">
    <property type="component" value="Unassembled WGS sequence"/>
</dbReference>
<dbReference type="EMBL" id="SPRX01000006">
    <property type="protein sequence ID" value="TIC68685.1"/>
    <property type="molecule type" value="Genomic_DNA"/>
</dbReference>
<protein>
    <submittedName>
        <fullName evidence="6">NADH:ubiquinone oxidoreductase complex I intermediate-associated protein 30</fullName>
    </submittedName>
</protein>
<dbReference type="EMBL" id="SPRV01000001">
    <property type="protein sequence ID" value="TIC71986.1"/>
    <property type="molecule type" value="Genomic_DNA"/>
</dbReference>
<dbReference type="InterPro" id="IPR013857">
    <property type="entry name" value="NADH-UbQ_OxRdtase-assoc_prot30"/>
</dbReference>
<dbReference type="Proteomes" id="UP000310685">
    <property type="component" value="Unassembled WGS sequence"/>
</dbReference>
<comment type="similarity">
    <text evidence="1">Belongs to the CIA30 family.</text>
</comment>
<dbReference type="InterPro" id="IPR039131">
    <property type="entry name" value="NDUFAF1"/>
</dbReference>
<sequence length="202" mass="22635">MLTSILSYLGLSHNDAVIFPPFKKEDFKTVDDRIRGGSSESKITVSEDGKSIIFYGTLDSRTLGGAGFASQSVEFDNPLNYPQSKYDGIVIDIANVDTFGPHTFALNLKTTEPSYRDDGRRQSSIVYESDFTIEKPQSLWLEWDSFKPTYRGKPAEDAPALDTTHITEISLMCRSHFQKVANGPFHIKITSLKAYKPNDKPK</sequence>
<dbReference type="Pfam" id="PF08547">
    <property type="entry name" value="CIA30"/>
    <property type="match status" value="1"/>
</dbReference>
<name>A0A4T0MNA9_9BASI</name>
<dbReference type="OrthoDB" id="426386at2759"/>
<dbReference type="PANTHER" id="PTHR13194">
    <property type="entry name" value="COMPLEX I INTERMEDIATE-ASSOCIATED PROTEIN 30"/>
    <property type="match status" value="1"/>
</dbReference>
<evidence type="ECO:0000313" key="9">
    <source>
        <dbReference type="Proteomes" id="UP000305362"/>
    </source>
</evidence>
<evidence type="ECO:0000313" key="10">
    <source>
        <dbReference type="Proteomes" id="UP000305647"/>
    </source>
</evidence>
<keyword evidence="6" id="KW-0830">Ubiquinone</keyword>
<evidence type="ECO:0000313" key="13">
    <source>
        <dbReference type="Proteomes" id="UP000310685"/>
    </source>
</evidence>
<dbReference type="GO" id="GO:0010257">
    <property type="term" value="P:NADH dehydrogenase complex assembly"/>
    <property type="evidence" value="ECO:0007669"/>
    <property type="project" value="TreeGrafter"/>
</dbReference>
<dbReference type="Proteomes" id="UP000307169">
    <property type="component" value="Unassembled WGS sequence"/>
</dbReference>
<dbReference type="EMBL" id="SPRW01000003">
    <property type="protein sequence ID" value="TIC70563.1"/>
    <property type="molecule type" value="Genomic_DNA"/>
</dbReference>
<dbReference type="Proteomes" id="UP000305362">
    <property type="component" value="Unassembled WGS sequence"/>
</dbReference>
<comment type="caution">
    <text evidence="6">The sequence shown here is derived from an EMBL/GenBank/DDBJ whole genome shotgun (WGS) entry which is preliminary data.</text>
</comment>
<feature type="domain" description="NADH:ubiquinone oxidoreductase intermediate-associated protein 30" evidence="2">
    <location>
        <begin position="25"/>
        <end position="189"/>
    </location>
</feature>
<evidence type="ECO:0000259" key="2">
    <source>
        <dbReference type="Pfam" id="PF08547"/>
    </source>
</evidence>
<evidence type="ECO:0000313" key="8">
    <source>
        <dbReference type="EMBL" id="TIC71986.1"/>
    </source>
</evidence>
<gene>
    <name evidence="6" type="ORF">E3Q01_00725</name>
    <name evidence="7" type="ORF">E3Q02_00491</name>
    <name evidence="8" type="ORF">E3Q03_00024</name>
    <name evidence="5" type="ORF">E3Q10_01407</name>
    <name evidence="4" type="ORF">E3Q17_00926</name>
    <name evidence="3" type="ORF">E3Q22_00270</name>
</gene>
<dbReference type="SUPFAM" id="SSF49785">
    <property type="entry name" value="Galactose-binding domain-like"/>
    <property type="match status" value="1"/>
</dbReference>